<name>A0A2H0V089_9BACT</name>
<comment type="caution">
    <text evidence="5">The sequence shown here is derived from an EMBL/GenBank/DDBJ whole genome shotgun (WGS) entry which is preliminary data.</text>
</comment>
<dbReference type="PANTHER" id="PTHR43464:SF19">
    <property type="entry name" value="UBIQUINONE BIOSYNTHESIS O-METHYLTRANSFERASE, MITOCHONDRIAL"/>
    <property type="match status" value="1"/>
</dbReference>
<dbReference type="EMBL" id="PFAT01000021">
    <property type="protein sequence ID" value="PIR92498.1"/>
    <property type="molecule type" value="Genomic_DNA"/>
</dbReference>
<accession>A0A2H0V089</accession>
<dbReference type="Proteomes" id="UP000228510">
    <property type="component" value="Unassembled WGS sequence"/>
</dbReference>
<evidence type="ECO:0000256" key="2">
    <source>
        <dbReference type="ARBA" id="ARBA00022679"/>
    </source>
</evidence>
<keyword evidence="1" id="KW-0489">Methyltransferase</keyword>
<keyword evidence="2" id="KW-0808">Transferase</keyword>
<dbReference type="PANTHER" id="PTHR43464">
    <property type="entry name" value="METHYLTRANSFERASE"/>
    <property type="match status" value="1"/>
</dbReference>
<dbReference type="CDD" id="cd02440">
    <property type="entry name" value="AdoMet_MTases"/>
    <property type="match status" value="1"/>
</dbReference>
<dbReference type="GO" id="GO:0008168">
    <property type="term" value="F:methyltransferase activity"/>
    <property type="evidence" value="ECO:0007669"/>
    <property type="project" value="UniProtKB-KW"/>
</dbReference>
<protein>
    <recommendedName>
        <fullName evidence="4">Methyltransferase type 12 domain-containing protein</fullName>
    </recommendedName>
</protein>
<evidence type="ECO:0000256" key="1">
    <source>
        <dbReference type="ARBA" id="ARBA00022603"/>
    </source>
</evidence>
<proteinExistence type="predicted"/>
<dbReference type="GO" id="GO:0032259">
    <property type="term" value="P:methylation"/>
    <property type="evidence" value="ECO:0007669"/>
    <property type="project" value="UniProtKB-KW"/>
</dbReference>
<evidence type="ECO:0000256" key="3">
    <source>
        <dbReference type="ARBA" id="ARBA00022691"/>
    </source>
</evidence>
<organism evidence="5 6">
    <name type="scientific">Candidatus Falkowbacteria bacterium CG10_big_fil_rev_8_21_14_0_10_44_15</name>
    <dbReference type="NCBI Taxonomy" id="1974569"/>
    <lineage>
        <taxon>Bacteria</taxon>
        <taxon>Candidatus Falkowiibacteriota</taxon>
    </lineage>
</organism>
<dbReference type="InterPro" id="IPR029063">
    <property type="entry name" value="SAM-dependent_MTases_sf"/>
</dbReference>
<evidence type="ECO:0000259" key="4">
    <source>
        <dbReference type="Pfam" id="PF08242"/>
    </source>
</evidence>
<evidence type="ECO:0000313" key="5">
    <source>
        <dbReference type="EMBL" id="PIR92498.1"/>
    </source>
</evidence>
<keyword evidence="3" id="KW-0949">S-adenosyl-L-methionine</keyword>
<dbReference type="InterPro" id="IPR013217">
    <property type="entry name" value="Methyltransf_12"/>
</dbReference>
<gene>
    <name evidence="5" type="ORF">COU01_01430</name>
</gene>
<sequence length="277" mass="31576">MSVKSDQPTAAAFAQSWNNLPSGSIYTKEQFEDWLQPLTAKEIRGRTVLELGCGNGSLLAHMANWQPSLLVGVDLGDSVAAAKKNLAALPFKHWQIIKADLVEWQSDGFDVAYCIGVLHHLQEPRAGFAAVTRNVKPGGQFHIWVYAREGNGVIICLVDPLRKIVSRCLPWWMIKYGIATPLAAPFFLYAKLLFYLPRLTWLRSLPLYQYCLWIAKREFAFFRHVAFDQLITPQTTYLSRKTIESWLKNNRRVDQDSVYIISRNGNSWKFGGRVKNN</sequence>
<dbReference type="Gene3D" id="3.40.50.150">
    <property type="entry name" value="Vaccinia Virus protein VP39"/>
    <property type="match status" value="1"/>
</dbReference>
<reference evidence="6" key="1">
    <citation type="submission" date="2017-09" db="EMBL/GenBank/DDBJ databases">
        <title>Depth-based differentiation of microbial function through sediment-hosted aquifers and enrichment of novel symbionts in the deep terrestrial subsurface.</title>
        <authorList>
            <person name="Probst A.J."/>
            <person name="Ladd B."/>
            <person name="Jarett J.K."/>
            <person name="Geller-Mcgrath D.E."/>
            <person name="Sieber C.M.K."/>
            <person name="Emerson J.B."/>
            <person name="Anantharaman K."/>
            <person name="Thomas B.C."/>
            <person name="Malmstrom R."/>
            <person name="Stieglmeier M."/>
            <person name="Klingl A."/>
            <person name="Woyke T."/>
            <person name="Ryan C.M."/>
            <person name="Banfield J.F."/>
        </authorList>
    </citation>
    <scope>NUCLEOTIDE SEQUENCE [LARGE SCALE GENOMIC DNA]</scope>
</reference>
<dbReference type="AlphaFoldDB" id="A0A2H0V089"/>
<feature type="domain" description="Methyltransferase type 12" evidence="4">
    <location>
        <begin position="49"/>
        <end position="141"/>
    </location>
</feature>
<evidence type="ECO:0000313" key="6">
    <source>
        <dbReference type="Proteomes" id="UP000228510"/>
    </source>
</evidence>
<dbReference type="SUPFAM" id="SSF53335">
    <property type="entry name" value="S-adenosyl-L-methionine-dependent methyltransferases"/>
    <property type="match status" value="1"/>
</dbReference>
<dbReference type="Pfam" id="PF08242">
    <property type="entry name" value="Methyltransf_12"/>
    <property type="match status" value="1"/>
</dbReference>